<accession>A0AAV4N808</accession>
<protein>
    <submittedName>
        <fullName evidence="1">Uncharacterized protein</fullName>
    </submittedName>
</protein>
<sequence>MVVKERGITVRKYAVLVSSARVENEGFSLLNFVFASLVLPAEIKGKNWEWGGRNSIRPHQSAAIAEPGTCPRRKQHLRLQYEKAIVSEIVAYSRPS</sequence>
<evidence type="ECO:0000313" key="1">
    <source>
        <dbReference type="EMBL" id="GIX79617.1"/>
    </source>
</evidence>
<organism evidence="1 2">
    <name type="scientific">Caerostris extrusa</name>
    <name type="common">Bark spider</name>
    <name type="synonym">Caerostris bankana</name>
    <dbReference type="NCBI Taxonomy" id="172846"/>
    <lineage>
        <taxon>Eukaryota</taxon>
        <taxon>Metazoa</taxon>
        <taxon>Ecdysozoa</taxon>
        <taxon>Arthropoda</taxon>
        <taxon>Chelicerata</taxon>
        <taxon>Arachnida</taxon>
        <taxon>Araneae</taxon>
        <taxon>Araneomorphae</taxon>
        <taxon>Entelegynae</taxon>
        <taxon>Araneoidea</taxon>
        <taxon>Araneidae</taxon>
        <taxon>Caerostris</taxon>
    </lineage>
</organism>
<proteinExistence type="predicted"/>
<reference evidence="1 2" key="1">
    <citation type="submission" date="2021-06" db="EMBL/GenBank/DDBJ databases">
        <title>Caerostris extrusa draft genome.</title>
        <authorList>
            <person name="Kono N."/>
            <person name="Arakawa K."/>
        </authorList>
    </citation>
    <scope>NUCLEOTIDE SEQUENCE [LARGE SCALE GENOMIC DNA]</scope>
</reference>
<dbReference type="Proteomes" id="UP001054945">
    <property type="component" value="Unassembled WGS sequence"/>
</dbReference>
<name>A0AAV4N808_CAEEX</name>
<keyword evidence="2" id="KW-1185">Reference proteome</keyword>
<evidence type="ECO:0000313" key="2">
    <source>
        <dbReference type="Proteomes" id="UP001054945"/>
    </source>
</evidence>
<dbReference type="EMBL" id="BPLR01020514">
    <property type="protein sequence ID" value="GIX79617.1"/>
    <property type="molecule type" value="Genomic_DNA"/>
</dbReference>
<comment type="caution">
    <text evidence="1">The sequence shown here is derived from an EMBL/GenBank/DDBJ whole genome shotgun (WGS) entry which is preliminary data.</text>
</comment>
<gene>
    <name evidence="1" type="ORF">CEXT_660161</name>
</gene>
<dbReference type="AlphaFoldDB" id="A0AAV4N808"/>